<keyword evidence="4" id="KW-1185">Reference proteome</keyword>
<protein>
    <submittedName>
        <fullName evidence="3">Heat shock protein HslJ</fullName>
    </submittedName>
</protein>
<comment type="caution">
    <text evidence="3">The sequence shown here is derived from an EMBL/GenBank/DDBJ whole genome shotgun (WGS) entry which is preliminary data.</text>
</comment>
<dbReference type="PANTHER" id="PTHR35535">
    <property type="entry name" value="HEAT SHOCK PROTEIN HSLJ"/>
    <property type="match status" value="1"/>
</dbReference>
<feature type="domain" description="DUF306" evidence="2">
    <location>
        <begin position="28"/>
        <end position="137"/>
    </location>
</feature>
<name>A0A3D9N3N0_9FLAO</name>
<dbReference type="AlphaFoldDB" id="A0A3D9N3N0"/>
<dbReference type="Gene3D" id="2.40.128.270">
    <property type="match status" value="1"/>
</dbReference>
<feature type="chain" id="PRO_5017627810" evidence="1">
    <location>
        <begin position="20"/>
        <end position="141"/>
    </location>
</feature>
<evidence type="ECO:0000313" key="3">
    <source>
        <dbReference type="EMBL" id="REE27517.1"/>
    </source>
</evidence>
<dbReference type="InterPro" id="IPR038670">
    <property type="entry name" value="HslJ-like_sf"/>
</dbReference>
<evidence type="ECO:0000313" key="4">
    <source>
        <dbReference type="Proteomes" id="UP000256919"/>
    </source>
</evidence>
<reference evidence="3 4" key="1">
    <citation type="submission" date="2018-07" db="EMBL/GenBank/DDBJ databases">
        <title>Genomic Encyclopedia of Type Strains, Phase III (KMG-III): the genomes of soil and plant-associated and newly described type strains.</title>
        <authorList>
            <person name="Whitman W."/>
        </authorList>
    </citation>
    <scope>NUCLEOTIDE SEQUENCE [LARGE SCALE GENOMIC DNA]</scope>
    <source>
        <strain evidence="3 4">CECT 7948</strain>
    </source>
</reference>
<evidence type="ECO:0000259" key="2">
    <source>
        <dbReference type="Pfam" id="PF03724"/>
    </source>
</evidence>
<dbReference type="PANTHER" id="PTHR35535:SF2">
    <property type="entry name" value="DUF306 DOMAIN-CONTAINING PROTEIN"/>
    <property type="match status" value="1"/>
</dbReference>
<feature type="signal peptide" evidence="1">
    <location>
        <begin position="1"/>
        <end position="19"/>
    </location>
</feature>
<evidence type="ECO:0000256" key="1">
    <source>
        <dbReference type="SAM" id="SignalP"/>
    </source>
</evidence>
<organism evidence="3 4">
    <name type="scientific">Winogradskyella pacifica</name>
    <dbReference type="NCBI Taxonomy" id="664642"/>
    <lineage>
        <taxon>Bacteria</taxon>
        <taxon>Pseudomonadati</taxon>
        <taxon>Bacteroidota</taxon>
        <taxon>Flavobacteriia</taxon>
        <taxon>Flavobacteriales</taxon>
        <taxon>Flavobacteriaceae</taxon>
        <taxon>Winogradskyella</taxon>
    </lineage>
</organism>
<accession>A0A3D9N3N0</accession>
<proteinExistence type="predicted"/>
<keyword evidence="1" id="KW-0732">Signal</keyword>
<dbReference type="Pfam" id="PF03724">
    <property type="entry name" value="META"/>
    <property type="match status" value="1"/>
</dbReference>
<dbReference type="InterPro" id="IPR005184">
    <property type="entry name" value="DUF306_Meta_HslJ"/>
</dbReference>
<sequence>MKIKSILFICFLSLVTACGSEKGMSNNEQLYSATWQLEYMSGSRIAFDGLFPNKKPELTFDKTTSKATGNNSCNGYSASYTLDGKSISFGEPGPTTMMFCGKGEQEFLSTIKKIDGYNIDADGKLNLMLGDVPMMRFKKTQ</sequence>
<dbReference type="EMBL" id="QREI01000001">
    <property type="protein sequence ID" value="REE27517.1"/>
    <property type="molecule type" value="Genomic_DNA"/>
</dbReference>
<gene>
    <name evidence="3" type="ORF">DFQ09_101350</name>
</gene>
<dbReference type="OrthoDB" id="880459at2"/>
<keyword evidence="3" id="KW-0346">Stress response</keyword>
<dbReference type="Proteomes" id="UP000256919">
    <property type="component" value="Unassembled WGS sequence"/>
</dbReference>
<dbReference type="InterPro" id="IPR053147">
    <property type="entry name" value="Hsp_HslJ-like"/>
</dbReference>
<dbReference type="RefSeq" id="WP_115807867.1">
    <property type="nucleotide sequence ID" value="NZ_QREI01000001.1"/>
</dbReference>
<dbReference type="PROSITE" id="PS51257">
    <property type="entry name" value="PROKAR_LIPOPROTEIN"/>
    <property type="match status" value="1"/>
</dbReference>